<evidence type="ECO:0000259" key="12">
    <source>
        <dbReference type="PROSITE" id="PS50106"/>
    </source>
</evidence>
<evidence type="ECO:0000313" key="14">
    <source>
        <dbReference type="Proteomes" id="UP000198769"/>
    </source>
</evidence>
<evidence type="ECO:0000256" key="10">
    <source>
        <dbReference type="ARBA" id="ARBA00023136"/>
    </source>
</evidence>
<feature type="transmembrane region" description="Helical" evidence="11">
    <location>
        <begin position="414"/>
        <end position="434"/>
    </location>
</feature>
<dbReference type="AlphaFoldDB" id="A0A1I5BH15"/>
<sequence>MELAIKIFQFILSISILVVLHELGHFLPAKWFKTRAEKFFLFFDPWISIFSMKKINGKWQYKFLSKNLPDTETIVVDGKEKEVPIDISKLPDNDWRKHPEQTKYGIGWLPFGGYVKIAGMIDESMDTEQMKKPAEPWEFRSKPAWQRLIIMLGGVTVNFFLAWIIFGCLSYFNGETSFDTTRVEAPMHYTSIAKAMGFEDGDKILKVDGKVQNNLDKLSLDILLSDQVTVLRKGQDVTFNTNDDGKALAFKDENPRAFLTPRYAPIIDTIVNPKTAEAGLKIGDQVASVNGQKISYYDELQGVVVKNAGKTINMEVIRADAVQPLSLEVSKEGTLGIASYKQLQKYANTQHFTFVQSIGRGFTRSIESLTYQVKQFKLVFNKKVQGYKKVGGPLAIIKNMPVEKSKDGSVSVNWSMFWSFTAMFSVWLAFLNLIPIPGLDGGHVLFTLWEVITGKPVPQKVLENAQMIGVIFLLGLMLLIFGSDIFKAVTGSL</sequence>
<dbReference type="PANTHER" id="PTHR42837:SF2">
    <property type="entry name" value="MEMBRANE METALLOPROTEASE ARASP2, CHLOROPLASTIC-RELATED"/>
    <property type="match status" value="1"/>
</dbReference>
<protein>
    <recommendedName>
        <fullName evidence="11">Zinc metalloprotease</fullName>
        <ecNumber evidence="11">3.4.24.-</ecNumber>
    </recommendedName>
</protein>
<proteinExistence type="inferred from homology"/>
<dbReference type="Pfam" id="PF02163">
    <property type="entry name" value="Peptidase_M50"/>
    <property type="match status" value="2"/>
</dbReference>
<dbReference type="GO" id="GO:0006508">
    <property type="term" value="P:proteolysis"/>
    <property type="evidence" value="ECO:0007669"/>
    <property type="project" value="UniProtKB-KW"/>
</dbReference>
<dbReference type="NCBIfam" id="TIGR00054">
    <property type="entry name" value="RIP metalloprotease RseP"/>
    <property type="match status" value="1"/>
</dbReference>
<evidence type="ECO:0000256" key="3">
    <source>
        <dbReference type="ARBA" id="ARBA00007931"/>
    </source>
</evidence>
<dbReference type="GO" id="GO:0046872">
    <property type="term" value="F:metal ion binding"/>
    <property type="evidence" value="ECO:0007669"/>
    <property type="project" value="UniProtKB-KW"/>
</dbReference>
<keyword evidence="6 11" id="KW-0378">Hydrolase</keyword>
<dbReference type="PROSITE" id="PS50106">
    <property type="entry name" value="PDZ"/>
    <property type="match status" value="1"/>
</dbReference>
<keyword evidence="4 13" id="KW-0645">Protease</keyword>
<dbReference type="InterPro" id="IPR001478">
    <property type="entry name" value="PDZ"/>
</dbReference>
<evidence type="ECO:0000256" key="9">
    <source>
        <dbReference type="ARBA" id="ARBA00023049"/>
    </source>
</evidence>
<feature type="transmembrane region" description="Helical" evidence="11">
    <location>
        <begin position="7"/>
        <end position="27"/>
    </location>
</feature>
<dbReference type="GO" id="GO:0004222">
    <property type="term" value="F:metalloendopeptidase activity"/>
    <property type="evidence" value="ECO:0007669"/>
    <property type="project" value="InterPro"/>
</dbReference>
<gene>
    <name evidence="13" type="ORF">SAMN05421594_4056</name>
</gene>
<dbReference type="GO" id="GO:0016020">
    <property type="term" value="C:membrane"/>
    <property type="evidence" value="ECO:0007669"/>
    <property type="project" value="UniProtKB-SubCell"/>
</dbReference>
<evidence type="ECO:0000256" key="7">
    <source>
        <dbReference type="ARBA" id="ARBA00022833"/>
    </source>
</evidence>
<accession>A0A1I5BH15</accession>
<evidence type="ECO:0000256" key="2">
    <source>
        <dbReference type="ARBA" id="ARBA00004141"/>
    </source>
</evidence>
<evidence type="ECO:0000256" key="6">
    <source>
        <dbReference type="ARBA" id="ARBA00022801"/>
    </source>
</evidence>
<feature type="transmembrane region" description="Helical" evidence="11">
    <location>
        <begin position="467"/>
        <end position="486"/>
    </location>
</feature>
<dbReference type="CDD" id="cd06163">
    <property type="entry name" value="S2P-M50_PDZ_RseP-like"/>
    <property type="match status" value="2"/>
</dbReference>
<feature type="domain" description="PDZ" evidence="12">
    <location>
        <begin position="236"/>
        <end position="320"/>
    </location>
</feature>
<dbReference type="RefSeq" id="WP_090026626.1">
    <property type="nucleotide sequence ID" value="NZ_FOVD01000007.1"/>
</dbReference>
<dbReference type="OrthoDB" id="9782003at2"/>
<reference evidence="14" key="1">
    <citation type="submission" date="2016-10" db="EMBL/GenBank/DDBJ databases">
        <authorList>
            <person name="Varghese N."/>
            <person name="Submissions S."/>
        </authorList>
    </citation>
    <scope>NUCLEOTIDE SEQUENCE [LARGE SCALE GENOMIC DNA]</scope>
    <source>
        <strain evidence="14">DSM 25575</strain>
    </source>
</reference>
<evidence type="ECO:0000313" key="13">
    <source>
        <dbReference type="EMBL" id="SFN73946.1"/>
    </source>
</evidence>
<comment type="subcellular location">
    <subcellularLocation>
        <location evidence="2">Membrane</location>
        <topology evidence="2">Multi-pass membrane protein</topology>
    </subcellularLocation>
</comment>
<dbReference type="EC" id="3.4.24.-" evidence="11"/>
<dbReference type="PANTHER" id="PTHR42837">
    <property type="entry name" value="REGULATOR OF SIGMA-E PROTEASE RSEP"/>
    <property type="match status" value="1"/>
</dbReference>
<name>A0A1I5BH15_CHROL</name>
<dbReference type="Proteomes" id="UP000198769">
    <property type="component" value="Unassembled WGS sequence"/>
</dbReference>
<keyword evidence="9 11" id="KW-0482">Metalloprotease</keyword>
<feature type="transmembrane region" description="Helical" evidence="11">
    <location>
        <begin position="148"/>
        <end position="172"/>
    </location>
</feature>
<evidence type="ECO:0000256" key="1">
    <source>
        <dbReference type="ARBA" id="ARBA00001947"/>
    </source>
</evidence>
<keyword evidence="14" id="KW-1185">Reference proteome</keyword>
<evidence type="ECO:0000256" key="11">
    <source>
        <dbReference type="RuleBase" id="RU362031"/>
    </source>
</evidence>
<keyword evidence="7 11" id="KW-0862">Zinc</keyword>
<keyword evidence="10 11" id="KW-0472">Membrane</keyword>
<comment type="similarity">
    <text evidence="3 11">Belongs to the peptidase M50B family.</text>
</comment>
<evidence type="ECO:0000256" key="4">
    <source>
        <dbReference type="ARBA" id="ARBA00022670"/>
    </source>
</evidence>
<dbReference type="InterPro" id="IPR036034">
    <property type="entry name" value="PDZ_sf"/>
</dbReference>
<dbReference type="SUPFAM" id="SSF50156">
    <property type="entry name" value="PDZ domain-like"/>
    <property type="match status" value="2"/>
</dbReference>
<evidence type="ECO:0000256" key="8">
    <source>
        <dbReference type="ARBA" id="ARBA00022989"/>
    </source>
</evidence>
<keyword evidence="8 11" id="KW-1133">Transmembrane helix</keyword>
<dbReference type="InterPro" id="IPR004387">
    <property type="entry name" value="Pept_M50_Zn"/>
</dbReference>
<organism evidence="13 14">
    <name type="scientific">Chryseobacterium oleae</name>
    <dbReference type="NCBI Taxonomy" id="491207"/>
    <lineage>
        <taxon>Bacteria</taxon>
        <taxon>Pseudomonadati</taxon>
        <taxon>Bacteroidota</taxon>
        <taxon>Flavobacteriia</taxon>
        <taxon>Flavobacteriales</taxon>
        <taxon>Weeksellaceae</taxon>
        <taxon>Chryseobacterium group</taxon>
        <taxon>Chryseobacterium</taxon>
    </lineage>
</organism>
<keyword evidence="5 11" id="KW-0812">Transmembrane</keyword>
<keyword evidence="11" id="KW-0479">Metal-binding</keyword>
<dbReference type="InterPro" id="IPR008915">
    <property type="entry name" value="Peptidase_M50"/>
</dbReference>
<dbReference type="Gene3D" id="2.30.42.10">
    <property type="match status" value="1"/>
</dbReference>
<dbReference type="EMBL" id="FOVD01000007">
    <property type="protein sequence ID" value="SFN73946.1"/>
    <property type="molecule type" value="Genomic_DNA"/>
</dbReference>
<comment type="cofactor">
    <cofactor evidence="1 11">
        <name>Zn(2+)</name>
        <dbReference type="ChEBI" id="CHEBI:29105"/>
    </cofactor>
</comment>
<evidence type="ECO:0000256" key="5">
    <source>
        <dbReference type="ARBA" id="ARBA00022692"/>
    </source>
</evidence>